<feature type="region of interest" description="Disordered" evidence="2">
    <location>
        <begin position="1"/>
        <end position="24"/>
    </location>
</feature>
<dbReference type="InterPro" id="IPR055251">
    <property type="entry name" value="SOS1_NGEF_PH"/>
</dbReference>
<evidence type="ECO:0000256" key="2">
    <source>
        <dbReference type="SAM" id="MobiDB-lite"/>
    </source>
</evidence>
<feature type="compositionally biased region" description="Low complexity" evidence="2">
    <location>
        <begin position="845"/>
        <end position="862"/>
    </location>
</feature>
<dbReference type="GO" id="GO:0007411">
    <property type="term" value="P:axon guidance"/>
    <property type="evidence" value="ECO:0007669"/>
    <property type="project" value="TreeGrafter"/>
</dbReference>
<organism evidence="4 5">
    <name type="scientific">Calicophoron daubneyi</name>
    <name type="common">Rumen fluke</name>
    <name type="synonym">Paramphistomum daubneyi</name>
    <dbReference type="NCBI Taxonomy" id="300641"/>
    <lineage>
        <taxon>Eukaryota</taxon>
        <taxon>Metazoa</taxon>
        <taxon>Spiralia</taxon>
        <taxon>Lophotrochozoa</taxon>
        <taxon>Platyhelminthes</taxon>
        <taxon>Trematoda</taxon>
        <taxon>Digenea</taxon>
        <taxon>Plagiorchiida</taxon>
        <taxon>Pronocephalata</taxon>
        <taxon>Paramphistomoidea</taxon>
        <taxon>Paramphistomidae</taxon>
        <taxon>Calicophoron</taxon>
    </lineage>
</organism>
<feature type="compositionally biased region" description="Low complexity" evidence="2">
    <location>
        <begin position="790"/>
        <end position="806"/>
    </location>
</feature>
<dbReference type="PANTHER" id="PTHR22826:SF106">
    <property type="entry name" value="TRIO, ISOFORM A"/>
    <property type="match status" value="1"/>
</dbReference>
<feature type="region of interest" description="Disordered" evidence="2">
    <location>
        <begin position="573"/>
        <end position="862"/>
    </location>
</feature>
<protein>
    <recommendedName>
        <fullName evidence="3">DH domain-containing protein</fullName>
    </recommendedName>
</protein>
<dbReference type="Gene3D" id="2.30.29.30">
    <property type="entry name" value="Pleckstrin-homology domain (PH domain)/Phosphotyrosine-binding domain (PTB)"/>
    <property type="match status" value="1"/>
</dbReference>
<dbReference type="EMBL" id="CAXLJL010000190">
    <property type="protein sequence ID" value="CAL5134266.1"/>
    <property type="molecule type" value="Genomic_DNA"/>
</dbReference>
<feature type="compositionally biased region" description="Basic and acidic residues" evidence="2">
    <location>
        <begin position="817"/>
        <end position="838"/>
    </location>
</feature>
<dbReference type="InterPro" id="IPR011993">
    <property type="entry name" value="PH-like_dom_sf"/>
</dbReference>
<feature type="compositionally biased region" description="Polar residues" evidence="2">
    <location>
        <begin position="60"/>
        <end position="75"/>
    </location>
</feature>
<feature type="region of interest" description="Disordered" evidence="2">
    <location>
        <begin position="60"/>
        <end position="82"/>
    </location>
</feature>
<dbReference type="Proteomes" id="UP001497525">
    <property type="component" value="Unassembled WGS sequence"/>
</dbReference>
<keyword evidence="1" id="KW-0344">Guanine-nucleotide releasing factor</keyword>
<feature type="compositionally biased region" description="Polar residues" evidence="2">
    <location>
        <begin position="1"/>
        <end position="13"/>
    </location>
</feature>
<proteinExistence type="predicted"/>
<feature type="region of interest" description="Disordered" evidence="2">
    <location>
        <begin position="374"/>
        <end position="422"/>
    </location>
</feature>
<evidence type="ECO:0000256" key="1">
    <source>
        <dbReference type="ARBA" id="ARBA00022658"/>
    </source>
</evidence>
<reference evidence="4" key="1">
    <citation type="submission" date="2024-06" db="EMBL/GenBank/DDBJ databases">
        <authorList>
            <person name="Liu X."/>
            <person name="Lenzi L."/>
            <person name="Haldenby T S."/>
            <person name="Uol C."/>
        </authorList>
    </citation>
    <scope>NUCLEOTIDE SEQUENCE</scope>
</reference>
<feature type="compositionally biased region" description="Basic and acidic residues" evidence="2">
    <location>
        <begin position="573"/>
        <end position="586"/>
    </location>
</feature>
<dbReference type="Gene3D" id="1.20.900.10">
    <property type="entry name" value="Dbl homology (DH) domain"/>
    <property type="match status" value="1"/>
</dbReference>
<dbReference type="PANTHER" id="PTHR22826">
    <property type="entry name" value="RHO GUANINE EXCHANGE FACTOR-RELATED"/>
    <property type="match status" value="1"/>
</dbReference>
<evidence type="ECO:0000313" key="4">
    <source>
        <dbReference type="EMBL" id="CAL5134266.1"/>
    </source>
</evidence>
<gene>
    <name evidence="4" type="ORF">CDAUBV1_LOCUS7475</name>
</gene>
<dbReference type="GO" id="GO:0019898">
    <property type="term" value="C:extrinsic component of membrane"/>
    <property type="evidence" value="ECO:0007669"/>
    <property type="project" value="TreeGrafter"/>
</dbReference>
<feature type="compositionally biased region" description="Polar residues" evidence="2">
    <location>
        <begin position="669"/>
        <end position="682"/>
    </location>
</feature>
<dbReference type="SUPFAM" id="SSF48065">
    <property type="entry name" value="DBL homology domain (DH-domain)"/>
    <property type="match status" value="1"/>
</dbReference>
<dbReference type="InterPro" id="IPR035899">
    <property type="entry name" value="DBL_dom_sf"/>
</dbReference>
<dbReference type="AlphaFoldDB" id="A0AAV2TDB9"/>
<accession>A0AAV2TDB9</accession>
<evidence type="ECO:0000259" key="3">
    <source>
        <dbReference type="PROSITE" id="PS50010"/>
    </source>
</evidence>
<dbReference type="Pfam" id="PF22697">
    <property type="entry name" value="SOS1_NGEF_PH"/>
    <property type="match status" value="1"/>
</dbReference>
<evidence type="ECO:0000313" key="5">
    <source>
        <dbReference type="Proteomes" id="UP001497525"/>
    </source>
</evidence>
<dbReference type="InterPro" id="IPR000219">
    <property type="entry name" value="DH_dom"/>
</dbReference>
<dbReference type="PROSITE" id="PS50010">
    <property type="entry name" value="DH_2"/>
    <property type="match status" value="1"/>
</dbReference>
<comment type="caution">
    <text evidence="4">The sequence shown here is derived from an EMBL/GenBank/DDBJ whole genome shotgun (WGS) entry which is preliminary data.</text>
</comment>
<dbReference type="GO" id="GO:0005085">
    <property type="term" value="F:guanyl-nucleotide exchange factor activity"/>
    <property type="evidence" value="ECO:0007669"/>
    <property type="project" value="UniProtKB-KW"/>
</dbReference>
<feature type="domain" description="DH" evidence="3">
    <location>
        <begin position="101"/>
        <end position="318"/>
    </location>
</feature>
<dbReference type="GO" id="GO:0005737">
    <property type="term" value="C:cytoplasm"/>
    <property type="evidence" value="ECO:0007669"/>
    <property type="project" value="TreeGrafter"/>
</dbReference>
<dbReference type="Pfam" id="PF00621">
    <property type="entry name" value="RhoGEF"/>
    <property type="match status" value="1"/>
</dbReference>
<feature type="compositionally biased region" description="Polar residues" evidence="2">
    <location>
        <begin position="754"/>
        <end position="764"/>
    </location>
</feature>
<dbReference type="InterPro" id="IPR051336">
    <property type="entry name" value="RhoGEF_Guanine_NuclExch_SF"/>
</dbReference>
<feature type="compositionally biased region" description="Low complexity" evidence="2">
    <location>
        <begin position="613"/>
        <end position="625"/>
    </location>
</feature>
<sequence length="862" mass="94067">MSQLGLSNTSNASDVGGTHSDVLGTCESENMNTLNSSIKSNEAEDFGEKPDIAYITNSSNSVVDMDPSQSVTDNLNSEDSEERQDVIQSSAVADVERALVQRKQPLMELVASEEGYVRRLRMVKECYMPVVSTNKSSTPLPADGSALASSGALPSSGSLSIRDSFAGSAQPHPPPVPDDLAARWRIVWGNWIQLYEWHSGFLEKLAGLVETDPDRIPKLFIDSRARLRSIYSKYCENHRKAALIAEQYRDYFEELRVYFGDKEDVVSYLMQPVQRIMRYQLPMAEIVKYTQRACCPDLLLWKKALDIMKEIPKDTQLILEAARIDGFPGVITALGNILIRGDLLVATTTRDQLLETVTGYKTALQEITSGISVPDSSSARLSQPLRPPQPASPTADAVVSNQPVITPPAPSDASNSGGSNEGALTGDTADLYTGSLKFTEFRLFLFEQMLVVTEEVRAKRRVASAETFAQSTYQFRAAVNVNKMRYEAHWYNCSLPNGHTNADAAAVDQLLSTGLAPDDLRFAVLDQTPGRDVVYVINPITSANREAWVVQLRDIQRMQHEFLLALQDPRRFKTGGRNEDWSKDSDSFGTPPPDSGNFLTRPDSHLPPIVTVQNQGSQQQQSQQQAHHRQRKWPSFTMKRPGRLGSTSSSTAPARDGSGAGNSGKLPPLSSTLRASGPASSETNDRPGSLARSLSAERRPISRIKLDMGGSISDTKFTEGDGVDGTYRKSSLSASSSIKVNNQSQCLGIPDTPSPESNMGTTKTGAGKKRNVFANLFGRNKSKHRNKQHTQSQQQQQQAQSQTLLASVIHESVGASPEERKNLDGDRSGSDTSEHTEGGSKVAGLSPTSSISDSDTILPAIL</sequence>
<name>A0AAV2TDB9_CALDB</name>
<feature type="compositionally biased region" description="Basic and acidic residues" evidence="2">
    <location>
        <begin position="695"/>
        <end position="706"/>
    </location>
</feature>
<dbReference type="SMART" id="SM00325">
    <property type="entry name" value="RhoGEF"/>
    <property type="match status" value="1"/>
</dbReference>